<sequence length="330" mass="38441">MDKCPICKTKIDEKKDYCPTCAWEFEYYFDELSIEERERYKDRFKIWNGIYTKLTDFEKGLIVSNLSDKKVLYSDESANESKKTVSNLSTEKKLPLVEPKMVHIRGGSFMMGSDDGDRNEKPVHEVTIDYDFEIGKYPVTFEEYDYYCQETGEAKSSDNGFGRGKHPAINVSWNDAKNYAKWLSEKTGKNYRLPTEAEWEFVARAGTTTKWSFGDNENDLKEYALYDINSSFKTHQVGVKKENQWGVFDMYGNVWEWCEDDYVNSYKITPKNEIAHKEKSGFLLKVLDKKVLRGGSWCNLAYVCCSAYRFSSHPYSRGIDIGFRLLRTLP</sequence>
<dbReference type="InterPro" id="IPR016187">
    <property type="entry name" value="CTDL_fold"/>
</dbReference>
<name>A0A1W1BCB3_9ZZZZ</name>
<keyword evidence="2" id="KW-0418">Kinase</keyword>
<dbReference type="EMBL" id="FPHE01000016">
    <property type="protein sequence ID" value="SFV51137.1"/>
    <property type="molecule type" value="Genomic_DNA"/>
</dbReference>
<dbReference type="InterPro" id="IPR042095">
    <property type="entry name" value="SUMF_sf"/>
</dbReference>
<proteinExistence type="predicted"/>
<dbReference type="Pfam" id="PF03781">
    <property type="entry name" value="FGE-sulfatase"/>
    <property type="match status" value="1"/>
</dbReference>
<protein>
    <submittedName>
        <fullName evidence="2">Serine/threonine kinase</fullName>
    </submittedName>
</protein>
<feature type="domain" description="Sulfatase-modifying factor enzyme-like" evidence="1">
    <location>
        <begin position="98"/>
        <end position="327"/>
    </location>
</feature>
<dbReference type="PANTHER" id="PTHR23150:SF19">
    <property type="entry name" value="FORMYLGLYCINE-GENERATING ENZYME"/>
    <property type="match status" value="1"/>
</dbReference>
<gene>
    <name evidence="2" type="ORF">MNB_SV-12-157</name>
</gene>
<dbReference type="InterPro" id="IPR005532">
    <property type="entry name" value="SUMF_dom"/>
</dbReference>
<evidence type="ECO:0000259" key="1">
    <source>
        <dbReference type="Pfam" id="PF03781"/>
    </source>
</evidence>
<dbReference type="AlphaFoldDB" id="A0A1W1BCB3"/>
<dbReference type="PANTHER" id="PTHR23150">
    <property type="entry name" value="SULFATASE MODIFYING FACTOR 1, 2"/>
    <property type="match status" value="1"/>
</dbReference>
<evidence type="ECO:0000313" key="2">
    <source>
        <dbReference type="EMBL" id="SFV51137.1"/>
    </source>
</evidence>
<dbReference type="SUPFAM" id="SSF56436">
    <property type="entry name" value="C-type lectin-like"/>
    <property type="match status" value="1"/>
</dbReference>
<dbReference type="Gene3D" id="3.90.1580.10">
    <property type="entry name" value="paralog of FGE (formylglycine-generating enzyme)"/>
    <property type="match status" value="1"/>
</dbReference>
<organism evidence="2">
    <name type="scientific">hydrothermal vent metagenome</name>
    <dbReference type="NCBI Taxonomy" id="652676"/>
    <lineage>
        <taxon>unclassified sequences</taxon>
        <taxon>metagenomes</taxon>
        <taxon>ecological metagenomes</taxon>
    </lineage>
</organism>
<dbReference type="InterPro" id="IPR051043">
    <property type="entry name" value="Sulfatase_Mod_Factor_Kinase"/>
</dbReference>
<dbReference type="GO" id="GO:0120147">
    <property type="term" value="F:formylglycine-generating oxidase activity"/>
    <property type="evidence" value="ECO:0007669"/>
    <property type="project" value="TreeGrafter"/>
</dbReference>
<keyword evidence="2" id="KW-0808">Transferase</keyword>
<dbReference type="GO" id="GO:0016301">
    <property type="term" value="F:kinase activity"/>
    <property type="evidence" value="ECO:0007669"/>
    <property type="project" value="UniProtKB-KW"/>
</dbReference>
<reference evidence="2" key="1">
    <citation type="submission" date="2016-10" db="EMBL/GenBank/DDBJ databases">
        <authorList>
            <person name="de Groot N.N."/>
        </authorList>
    </citation>
    <scope>NUCLEOTIDE SEQUENCE</scope>
</reference>
<accession>A0A1W1BCB3</accession>